<keyword evidence="2" id="KW-1185">Reference proteome</keyword>
<accession>A0A6J1PK62</accession>
<dbReference type="PANTHER" id="PTHR47331">
    <property type="entry name" value="PHD-TYPE DOMAIN-CONTAINING PROTEIN"/>
    <property type="match status" value="1"/>
</dbReference>
<dbReference type="RefSeq" id="XP_024870017.1">
    <property type="nucleotide sequence ID" value="XM_025014249.1"/>
</dbReference>
<sequence>MEQNAGQISALKRKREFIKAACARIRTYAESVTLLTPETIANLEVRRERLSSYWSDYNNLQAEIVSLCEDEGDDRVSFEEAFYELTAELRCAITNYNRTIAGGPAMISTSIAPPAGVSSSASNVRLPKLDLPNFTGKYEEWFPFYEMFNSVINDNHAISNLQKFQYLRASVTGEAANVIRSLELSEQNYLVAWNALKHRYDNKRAIVHTHLRALFELPSIAKENAFELRRVADSVVKHVQALSALQCPTEHWDEMLIYLISSKFDPITTKEWHASLSGTELPTYRQFVDFLERRCQLLESINKGAVAQTNGRRLAAHAATTAPACSYCHGEHPIYYCRKFIKLSVPQRLAEIRKRKLCVNCLRGTNHAARNCNSGSCKRCGDKHNSLLHFPSKSNDNSTKTRAGNASARDDAEETTVMTHSSTSHNTGVLLSTAVVYIVDASGTKHPCRVLLDSGSQANFIARSYAERLQLRANPSNIKIIGINGTTSSASEVVVIKLHSRLNEFAATIECIITDRITERLPVSSIDRTEIRIPPTIKLADPDFHRSSDIDVLVGAELFWQLICVGQLRASHAHPTLQKTHFGWVLAGRFGGETRKTRAREIGAFCASVTESELQNQLARFWQLEESCRPRDSYSSVERFCEKHFRDNTTRDDQGRVIVTLPIKEDKIRKLGDTRDVALRRFYALEKRLDRDPILKSQYSNFIHEYLSLGHMKWIDSVNDDDGDLPTCYLPHHCVLKPSNETTKLRVVFDASCESSTGVSLNDALMVGSTAQQDLFSIISRFRTLAFVFSADIVKMYRQILINPKQTKLQRIFWRDHAGLILRIGELLTVTYGTAAAAHLAIETLEYLAETYAKQFPVGAEHIMRDFYVDDMLSGADTLEGALKIKSEVVEILSRGAFQLSKWSSNHVALLGEDQNKHNADVQIDRESTSRVLGIVWNPSTDTFRFAIEKPANTNKITKRIILSEIARLFDPLGLLGPVIILPKILLQEIWQLKLQWDESIPLDLHTRWSAFKEQLTALNELRIPRFIKERGEHSRFQIHGFCDASQRAYGACLYIRRQIGENEFRVDLWCSRTRVAPLKTISIPRLELCAALLLAQLWDKARSSIEVGEAQSFLWSDATIALRWISSCSRKWSVFVANRVGEIQRLTRASDWRHVPSAQNPADLLSRGIYPHEIRSSALWWHGPEFLRESEAAWPRDNPYISESEMPEMRRTVAVAVAATANPFVELAHRCSSLNKLCRIMAYCLRFLKPHLHPNREAGTRVSHEEICTALDCLCKNVQRDAFSSEIHQLEGGVSLTSSSSLTLLAPFLDERGLIRVGGRLGNSELSYGARHPILLPKNHRLTYLIIEREHRRNLHAGLQGTIAAVRQSFWPLSVRSVTRIVICVTSAGS</sequence>
<evidence type="ECO:0000256" key="1">
    <source>
        <dbReference type="SAM" id="MobiDB-lite"/>
    </source>
</evidence>
<reference evidence="3" key="1">
    <citation type="submission" date="2025-08" db="UniProtKB">
        <authorList>
            <consortium name="RefSeq"/>
        </authorList>
    </citation>
    <scope>IDENTIFICATION</scope>
    <source>
        <tissue evidence="3">Whole body</tissue>
    </source>
</reference>
<dbReference type="InterPro" id="IPR043502">
    <property type="entry name" value="DNA/RNA_pol_sf"/>
</dbReference>
<gene>
    <name evidence="3" type="primary">LOC112453463</name>
</gene>
<dbReference type="Pfam" id="PF13650">
    <property type="entry name" value="Asp_protease_2"/>
    <property type="match status" value="1"/>
</dbReference>
<dbReference type="CDD" id="cd00303">
    <property type="entry name" value="retropepsin_like"/>
    <property type="match status" value="1"/>
</dbReference>
<dbReference type="Pfam" id="PF05380">
    <property type="entry name" value="Peptidase_A17"/>
    <property type="match status" value="1"/>
</dbReference>
<dbReference type="InterPro" id="IPR008042">
    <property type="entry name" value="Retrotrans_Pao"/>
</dbReference>
<dbReference type="PANTHER" id="PTHR47331:SF4">
    <property type="entry name" value="PEPTIDASE S1 DOMAIN-CONTAINING PROTEIN"/>
    <property type="match status" value="1"/>
</dbReference>
<dbReference type="InterPro" id="IPR001969">
    <property type="entry name" value="Aspartic_peptidase_AS"/>
</dbReference>
<dbReference type="SUPFAM" id="SSF56672">
    <property type="entry name" value="DNA/RNA polymerases"/>
    <property type="match status" value="1"/>
</dbReference>
<dbReference type="PROSITE" id="PS00141">
    <property type="entry name" value="ASP_PROTEASE"/>
    <property type="match status" value="1"/>
</dbReference>
<dbReference type="Proteomes" id="UP000504618">
    <property type="component" value="Unplaced"/>
</dbReference>
<protein>
    <submittedName>
        <fullName evidence="3">Uncharacterized protein LOC112453463</fullName>
    </submittedName>
</protein>
<evidence type="ECO:0000313" key="2">
    <source>
        <dbReference type="Proteomes" id="UP000504618"/>
    </source>
</evidence>
<dbReference type="InterPro" id="IPR021109">
    <property type="entry name" value="Peptidase_aspartic_dom_sf"/>
</dbReference>
<dbReference type="Gene3D" id="2.40.70.10">
    <property type="entry name" value="Acid Proteases"/>
    <property type="match status" value="1"/>
</dbReference>
<dbReference type="InterPro" id="IPR005312">
    <property type="entry name" value="DUF1759"/>
</dbReference>
<proteinExistence type="predicted"/>
<dbReference type="OrthoDB" id="7553704at2759"/>
<dbReference type="Pfam" id="PF03564">
    <property type="entry name" value="DUF1759"/>
    <property type="match status" value="1"/>
</dbReference>
<dbReference type="GO" id="GO:0004190">
    <property type="term" value="F:aspartic-type endopeptidase activity"/>
    <property type="evidence" value="ECO:0007669"/>
    <property type="project" value="InterPro"/>
</dbReference>
<organism evidence="2 3">
    <name type="scientific">Temnothorax curvispinosus</name>
    <dbReference type="NCBI Taxonomy" id="300111"/>
    <lineage>
        <taxon>Eukaryota</taxon>
        <taxon>Metazoa</taxon>
        <taxon>Ecdysozoa</taxon>
        <taxon>Arthropoda</taxon>
        <taxon>Hexapoda</taxon>
        <taxon>Insecta</taxon>
        <taxon>Pterygota</taxon>
        <taxon>Neoptera</taxon>
        <taxon>Endopterygota</taxon>
        <taxon>Hymenoptera</taxon>
        <taxon>Apocrita</taxon>
        <taxon>Aculeata</taxon>
        <taxon>Formicoidea</taxon>
        <taxon>Formicidae</taxon>
        <taxon>Myrmicinae</taxon>
        <taxon>Temnothorax</taxon>
    </lineage>
</organism>
<feature type="compositionally biased region" description="Polar residues" evidence="1">
    <location>
        <begin position="392"/>
        <end position="404"/>
    </location>
</feature>
<feature type="region of interest" description="Disordered" evidence="1">
    <location>
        <begin position="391"/>
        <end position="414"/>
    </location>
</feature>
<dbReference type="GO" id="GO:0006508">
    <property type="term" value="P:proteolysis"/>
    <property type="evidence" value="ECO:0007669"/>
    <property type="project" value="InterPro"/>
</dbReference>
<dbReference type="GO" id="GO:0071897">
    <property type="term" value="P:DNA biosynthetic process"/>
    <property type="evidence" value="ECO:0007669"/>
    <property type="project" value="UniProtKB-ARBA"/>
</dbReference>
<name>A0A6J1PK62_9HYME</name>
<evidence type="ECO:0000313" key="3">
    <source>
        <dbReference type="RefSeq" id="XP_024870017.1"/>
    </source>
</evidence>
<dbReference type="GeneID" id="112453463"/>